<feature type="compositionally biased region" description="Basic and acidic residues" evidence="1">
    <location>
        <begin position="88"/>
        <end position="102"/>
    </location>
</feature>
<dbReference type="Proteomes" id="UP000585681">
    <property type="component" value="Unassembled WGS sequence"/>
</dbReference>
<gene>
    <name evidence="2" type="ORF">GGR17_002345</name>
</gene>
<feature type="compositionally biased region" description="Acidic residues" evidence="1">
    <location>
        <begin position="268"/>
        <end position="282"/>
    </location>
</feature>
<feature type="region of interest" description="Disordered" evidence="1">
    <location>
        <begin position="75"/>
        <end position="102"/>
    </location>
</feature>
<accession>A0A840CIC9</accession>
<evidence type="ECO:0000313" key="2">
    <source>
        <dbReference type="EMBL" id="MBB4022526.1"/>
    </source>
</evidence>
<reference evidence="2" key="1">
    <citation type="submission" date="2020-08" db="EMBL/GenBank/DDBJ databases">
        <title>Genomic Encyclopedia of Type Strains, Phase IV (KMG-IV): sequencing the most valuable type-strain genomes for metagenomic binning, comparative biology and taxonomic classification.</title>
        <authorList>
            <person name="Goeker M."/>
        </authorList>
    </citation>
    <scope>NUCLEOTIDE SEQUENCE [LARGE SCALE GENOMIC DNA]</scope>
    <source>
        <strain evidence="2">DSM 105040</strain>
    </source>
</reference>
<keyword evidence="3" id="KW-1185">Reference proteome</keyword>
<name>A0A840CIC9_9RHOB</name>
<proteinExistence type="predicted"/>
<evidence type="ECO:0000313" key="3">
    <source>
        <dbReference type="Proteomes" id="UP000585681"/>
    </source>
</evidence>
<comment type="caution">
    <text evidence="2">The sequence shown here is derived from an EMBL/GenBank/DDBJ whole genome shotgun (WGS) entry which is preliminary data.</text>
</comment>
<dbReference type="EMBL" id="JACIEQ010000003">
    <property type="protein sequence ID" value="MBB4022526.1"/>
    <property type="molecule type" value="Genomic_DNA"/>
</dbReference>
<dbReference type="AlphaFoldDB" id="A0A840CIC9"/>
<evidence type="ECO:0000256" key="1">
    <source>
        <dbReference type="SAM" id="MobiDB-lite"/>
    </source>
</evidence>
<feature type="compositionally biased region" description="Polar residues" evidence="1">
    <location>
        <begin position="43"/>
        <end position="53"/>
    </location>
</feature>
<sequence>MRIIGEESGLKSQFQTTQSLGEFTHEAQVLTFPARGGDAPASQPATPYAKNSQEGDLRGIQVLMDMGTAAEVGGGLRGVDGVTAVKQNQEREEKKRKREQQDQELRALLDQIGALDAEIDGLQRQIDALKDKIDRLNETAQALLDGDIDVDEALARPEVADAVREWEKRTGRKFDKDSENSQDVLVAILGSQADRFSNEVGALKAQKSILEVERDGLVDRVREWDARAADELDTVRTEVRAEADASYAKAQGIGALSATAEFVADASDSQDDLSDAPIDSDESISMNADGFGAFDGPPSEKLASNSAVFGSQFKTASAETGSPVEQDRTVEVKLDLTAKV</sequence>
<organism evidence="2 3">
    <name type="scientific">Actibacterium naphthalenivorans</name>
    <dbReference type="NCBI Taxonomy" id="1614693"/>
    <lineage>
        <taxon>Bacteria</taxon>
        <taxon>Pseudomonadati</taxon>
        <taxon>Pseudomonadota</taxon>
        <taxon>Alphaproteobacteria</taxon>
        <taxon>Rhodobacterales</taxon>
        <taxon>Roseobacteraceae</taxon>
        <taxon>Actibacterium</taxon>
    </lineage>
</organism>
<dbReference type="RefSeq" id="WP_054539726.1">
    <property type="nucleotide sequence ID" value="NZ_JACIEQ010000003.1"/>
</dbReference>
<feature type="region of interest" description="Disordered" evidence="1">
    <location>
        <begin position="34"/>
        <end position="53"/>
    </location>
</feature>
<protein>
    <submittedName>
        <fullName evidence="2">Regulator of replication initiation timing</fullName>
    </submittedName>
</protein>
<feature type="region of interest" description="Disordered" evidence="1">
    <location>
        <begin position="266"/>
        <end position="305"/>
    </location>
</feature>